<evidence type="ECO:0000313" key="3">
    <source>
        <dbReference type="Proteomes" id="UP001523565"/>
    </source>
</evidence>
<keyword evidence="3" id="KW-1185">Reference proteome</keyword>
<evidence type="ECO:0008006" key="4">
    <source>
        <dbReference type="Google" id="ProtNLM"/>
    </source>
</evidence>
<dbReference type="RefSeq" id="WP_262068006.1">
    <property type="nucleotide sequence ID" value="NZ_JAMXOC010000002.1"/>
</dbReference>
<sequence>MKVMKKIVGMVLLMALSLSLVACGGWSEEDAKGYVTGVLDSSYKEEFADYIKYTKKTEAEAKELYDENVQTVLDEANFASLGVNAEIEEELNNVLVAMMKKAEYKVVEAKKKDKDFEVTVSFKPFQMKIDEITSSLEEELYSRLDVDKISEQLLNGEITEDDIQQMGFQIYLEMLQENLESPTYGEEETMTLHVKLDDNNVYYVDEAELGELDSKMFVE</sequence>
<feature type="signal peptide" evidence="1">
    <location>
        <begin position="1"/>
        <end position="22"/>
    </location>
</feature>
<protein>
    <recommendedName>
        <fullName evidence="4">Lipoprotein</fullName>
    </recommendedName>
</protein>
<organism evidence="2 3">
    <name type="scientific">Ohessyouella blattaphilus</name>
    <dbReference type="NCBI Taxonomy" id="2949333"/>
    <lineage>
        <taxon>Bacteria</taxon>
        <taxon>Bacillati</taxon>
        <taxon>Bacillota</taxon>
        <taxon>Clostridia</taxon>
        <taxon>Lachnospirales</taxon>
        <taxon>Lachnospiraceae</taxon>
        <taxon>Ohessyouella</taxon>
    </lineage>
</organism>
<accession>A0ABT1EF32</accession>
<gene>
    <name evidence="2" type="ORF">NK118_02425</name>
</gene>
<keyword evidence="1" id="KW-0732">Signal</keyword>
<evidence type="ECO:0000256" key="1">
    <source>
        <dbReference type="SAM" id="SignalP"/>
    </source>
</evidence>
<comment type="caution">
    <text evidence="2">The sequence shown here is derived from an EMBL/GenBank/DDBJ whole genome shotgun (WGS) entry which is preliminary data.</text>
</comment>
<dbReference type="Proteomes" id="UP001523565">
    <property type="component" value="Unassembled WGS sequence"/>
</dbReference>
<feature type="chain" id="PRO_5046860727" description="Lipoprotein" evidence="1">
    <location>
        <begin position="23"/>
        <end position="219"/>
    </location>
</feature>
<reference evidence="2 3" key="1">
    <citation type="journal article" date="2022" name="Genome Biol. Evol.">
        <title>Host diet, physiology and behaviors set the stage for Lachnospiraceae cladogenesis.</title>
        <authorList>
            <person name="Vera-Ponce De Leon A."/>
            <person name="Schneider M."/>
            <person name="Jahnes B.C."/>
            <person name="Sadowski V."/>
            <person name="Camuy-Velez L.A."/>
            <person name="Duan J."/>
            <person name="Sabree Z.L."/>
        </authorList>
    </citation>
    <scope>NUCLEOTIDE SEQUENCE [LARGE SCALE GENOMIC DNA]</scope>
    <source>
        <strain evidence="2 3">PAL227</strain>
    </source>
</reference>
<name>A0ABT1EF32_9FIRM</name>
<evidence type="ECO:0000313" key="2">
    <source>
        <dbReference type="EMBL" id="MCP1109099.1"/>
    </source>
</evidence>
<proteinExistence type="predicted"/>
<dbReference type="PROSITE" id="PS51257">
    <property type="entry name" value="PROKAR_LIPOPROTEIN"/>
    <property type="match status" value="1"/>
</dbReference>
<dbReference type="EMBL" id="JAMZFV010000002">
    <property type="protein sequence ID" value="MCP1109099.1"/>
    <property type="molecule type" value="Genomic_DNA"/>
</dbReference>